<dbReference type="InterPro" id="IPR000073">
    <property type="entry name" value="AB_hydrolase_1"/>
</dbReference>
<accession>A0A835YWT9</accession>
<gene>
    <name evidence="3" type="ORF">JKP88DRAFT_272868</name>
</gene>
<comment type="caution">
    <text evidence="3">The sequence shown here is derived from an EMBL/GenBank/DDBJ whole genome shotgun (WGS) entry which is preliminary data.</text>
</comment>
<reference evidence="3" key="1">
    <citation type="submission" date="2021-02" db="EMBL/GenBank/DDBJ databases">
        <title>First Annotated Genome of the Yellow-green Alga Tribonema minus.</title>
        <authorList>
            <person name="Mahan K.M."/>
        </authorList>
    </citation>
    <scope>NUCLEOTIDE SEQUENCE</scope>
    <source>
        <strain evidence="3">UTEX B ZZ1240</strain>
    </source>
</reference>
<dbReference type="InterPro" id="IPR029058">
    <property type="entry name" value="AB_hydrolase_fold"/>
</dbReference>
<dbReference type="Gene3D" id="3.40.50.1820">
    <property type="entry name" value="alpha/beta hydrolase"/>
    <property type="match status" value="2"/>
</dbReference>
<feature type="chain" id="PRO_5032854663" description="AB hydrolase-1 domain-containing protein" evidence="1">
    <location>
        <begin position="16"/>
        <end position="714"/>
    </location>
</feature>
<evidence type="ECO:0000313" key="4">
    <source>
        <dbReference type="Proteomes" id="UP000664859"/>
    </source>
</evidence>
<feature type="domain" description="AB hydrolase-1" evidence="2">
    <location>
        <begin position="67"/>
        <end position="280"/>
    </location>
</feature>
<dbReference type="OrthoDB" id="187141at2759"/>
<dbReference type="GO" id="GO:0016020">
    <property type="term" value="C:membrane"/>
    <property type="evidence" value="ECO:0007669"/>
    <property type="project" value="TreeGrafter"/>
</dbReference>
<name>A0A835YWT9_9STRA</name>
<protein>
    <recommendedName>
        <fullName evidence="2">AB hydrolase-1 domain-containing protein</fullName>
    </recommendedName>
</protein>
<dbReference type="AlphaFoldDB" id="A0A835YWT9"/>
<dbReference type="SUPFAM" id="SSF53474">
    <property type="entry name" value="alpha/beta-Hydrolases"/>
    <property type="match status" value="2"/>
</dbReference>
<keyword evidence="1" id="KW-0732">Signal</keyword>
<evidence type="ECO:0000256" key="1">
    <source>
        <dbReference type="SAM" id="SignalP"/>
    </source>
</evidence>
<feature type="signal peptide" evidence="1">
    <location>
        <begin position="1"/>
        <end position="15"/>
    </location>
</feature>
<dbReference type="PANTHER" id="PTHR22753">
    <property type="entry name" value="TRANSMEMBRANE PROTEIN 68"/>
    <property type="match status" value="1"/>
</dbReference>
<dbReference type="EMBL" id="JAFCMP010000223">
    <property type="protein sequence ID" value="KAG5182901.1"/>
    <property type="molecule type" value="Genomic_DNA"/>
</dbReference>
<evidence type="ECO:0000259" key="2">
    <source>
        <dbReference type="Pfam" id="PF12697"/>
    </source>
</evidence>
<dbReference type="Proteomes" id="UP000664859">
    <property type="component" value="Unassembled WGS sequence"/>
</dbReference>
<evidence type="ECO:0000313" key="3">
    <source>
        <dbReference type="EMBL" id="KAG5182901.1"/>
    </source>
</evidence>
<sequence>MKFLAVIAALQGAAGFVQLKQPPLAIVRRTIVDLPDFHNQTYYPSADVTFAAPASRPHSVHKPTCIFIPGVEFSALSTAQYAPSLRDPLNLAFMCCGHRENTRFEDLREALASYIGNKRGVVLVGESFGALLALDVAFEKHVRLIILLNSATAYPISKMPQAIDSLRELDEMAFRCAIIYMMVQHGPSTKINVDDLHVLTLMLLNLLLLKKETLVHRADTWIKAGCERVTRKRLRRLDGKVVIVAGEDDEMFPSTEEAEALHKMIPNSRVLVVKSNHLITADAFDINEVIREEFEEVSVVLLPGFGVRPERYLPAAECITSAFASCNISASVDIVRFTCPLLYHLEAASRVEEIACGKKHVLLVGHSQGAYQSAAIARNLKIPLVQWAGGAYERDNSIDYPLLTILCEDDVQHPCIRALTQTYPTYHQTPAKSLITMPHADHFYGVDSEDEAENLAEVIADFGAFAHFGDTGHVVAAHISRTASRFSHLVHEAGTIGMRDWCERHQSRLDHPKDRAGETSSIAVNKRRAEHHVASAHMMTSMLAIAMPWLDHAIDKYFFFPAFVCSHPDDYVVHLYTPSQNFGLIGNLLCRGAHQPFALVKLKHEGTNATAKVLNEATFTEALELLTDEERLRYETNGRQMKFGDDIEVPHIPLCSIVWLATPVCWDRDATGVTVRSPVLKTAVGNGVYGSRLNAKLITIPRVLEWLLVESFKQ</sequence>
<proteinExistence type="predicted"/>
<keyword evidence="4" id="KW-1185">Reference proteome</keyword>
<organism evidence="3 4">
    <name type="scientific">Tribonema minus</name>
    <dbReference type="NCBI Taxonomy" id="303371"/>
    <lineage>
        <taxon>Eukaryota</taxon>
        <taxon>Sar</taxon>
        <taxon>Stramenopiles</taxon>
        <taxon>Ochrophyta</taxon>
        <taxon>PX clade</taxon>
        <taxon>Xanthophyceae</taxon>
        <taxon>Tribonematales</taxon>
        <taxon>Tribonemataceae</taxon>
        <taxon>Tribonema</taxon>
    </lineage>
</organism>
<dbReference type="Pfam" id="PF12697">
    <property type="entry name" value="Abhydrolase_6"/>
    <property type="match status" value="1"/>
</dbReference>
<dbReference type="PANTHER" id="PTHR22753:SF14">
    <property type="entry name" value="MONOACYLGLYCEROL_DIACYLGLYCEROL O-ACYLTRANSFERASE"/>
    <property type="match status" value="1"/>
</dbReference>